<organism evidence="4 5">
    <name type="scientific">Vibrio parahaemolyticus</name>
    <dbReference type="NCBI Taxonomy" id="670"/>
    <lineage>
        <taxon>Bacteria</taxon>
        <taxon>Pseudomonadati</taxon>
        <taxon>Pseudomonadota</taxon>
        <taxon>Gammaproteobacteria</taxon>
        <taxon>Vibrionales</taxon>
        <taxon>Vibrionaceae</taxon>
        <taxon>Vibrio</taxon>
    </lineage>
</organism>
<name>A0A227JD07_VIBPH</name>
<dbReference type="PROSITE" id="PS50110">
    <property type="entry name" value="RESPONSE_REGULATORY"/>
    <property type="match status" value="1"/>
</dbReference>
<dbReference type="Pfam" id="PF00072">
    <property type="entry name" value="Response_reg"/>
    <property type="match status" value="1"/>
</dbReference>
<feature type="modified residue" description="4-aspartylphosphate" evidence="2">
    <location>
        <position position="55"/>
    </location>
</feature>
<dbReference type="InterPro" id="IPR011006">
    <property type="entry name" value="CheY-like_superfamily"/>
</dbReference>
<dbReference type="InterPro" id="IPR050595">
    <property type="entry name" value="Bact_response_regulator"/>
</dbReference>
<dbReference type="CDD" id="cd00156">
    <property type="entry name" value="REC"/>
    <property type="match status" value="1"/>
</dbReference>
<evidence type="ECO:0000313" key="5">
    <source>
        <dbReference type="Proteomes" id="UP000214596"/>
    </source>
</evidence>
<evidence type="ECO:0000256" key="1">
    <source>
        <dbReference type="ARBA" id="ARBA00022553"/>
    </source>
</evidence>
<evidence type="ECO:0000259" key="3">
    <source>
        <dbReference type="PROSITE" id="PS50110"/>
    </source>
</evidence>
<dbReference type="AlphaFoldDB" id="A0A227JD07"/>
<dbReference type="Proteomes" id="UP000214596">
    <property type="component" value="Unassembled WGS sequence"/>
</dbReference>
<protein>
    <submittedName>
        <fullName evidence="4">Diguanylate phosphodiesterase</fullName>
    </submittedName>
</protein>
<feature type="domain" description="Response regulatory" evidence="3">
    <location>
        <begin position="6"/>
        <end position="78"/>
    </location>
</feature>
<dbReference type="PANTHER" id="PTHR44591:SF3">
    <property type="entry name" value="RESPONSE REGULATORY DOMAIN-CONTAINING PROTEIN"/>
    <property type="match status" value="1"/>
</dbReference>
<dbReference type="PANTHER" id="PTHR44591">
    <property type="entry name" value="STRESS RESPONSE REGULATOR PROTEIN 1"/>
    <property type="match status" value="1"/>
</dbReference>
<dbReference type="SUPFAM" id="SSF52172">
    <property type="entry name" value="CheY-like"/>
    <property type="match status" value="1"/>
</dbReference>
<feature type="non-terminal residue" evidence="4">
    <location>
        <position position="78"/>
    </location>
</feature>
<sequence length="78" mass="8951">MNTQLNVMVIDDHPLQTTILTQILNRYCAQVTSFNGVDDAIQCAQRQHFDVIFCDIQMPGKDGIDMMEMLDQIQYQGQ</sequence>
<dbReference type="InterPro" id="IPR001789">
    <property type="entry name" value="Sig_transdc_resp-reg_receiver"/>
</dbReference>
<dbReference type="EMBL" id="NIXT01000453">
    <property type="protein sequence ID" value="OXE32993.1"/>
    <property type="molecule type" value="Genomic_DNA"/>
</dbReference>
<dbReference type="Gene3D" id="3.40.50.2300">
    <property type="match status" value="1"/>
</dbReference>
<comment type="caution">
    <text evidence="4">The sequence shown here is derived from an EMBL/GenBank/DDBJ whole genome shotgun (WGS) entry which is preliminary data.</text>
</comment>
<evidence type="ECO:0000256" key="2">
    <source>
        <dbReference type="PROSITE-ProRule" id="PRU00169"/>
    </source>
</evidence>
<proteinExistence type="predicted"/>
<accession>A0A227JD07</accession>
<keyword evidence="1 2" id="KW-0597">Phosphoprotein</keyword>
<gene>
    <name evidence="4" type="ORF">CA163_09855</name>
</gene>
<reference evidence="4 5" key="1">
    <citation type="journal article" date="2017" name="Appl. Environ. Microbiol.">
        <title>Parallel evolution of two clades of a major Atlantic endemic Vibrio parahaemolyticus pathogen lineage by independent acquisition of related pathogenicity islands.</title>
        <authorList>
            <person name="Xu F."/>
            <person name="Gonzalez-Escalona N."/>
            <person name="Drees K.P."/>
            <person name="Sebra R.P."/>
            <person name="Cooper V.S."/>
            <person name="Jones S.H."/>
            <person name="Whistler C.A."/>
        </authorList>
    </citation>
    <scope>NUCLEOTIDE SEQUENCE [LARGE SCALE GENOMIC DNA]</scope>
    <source>
        <strain evidence="4 5">MAVP-3</strain>
    </source>
</reference>
<evidence type="ECO:0000313" key="4">
    <source>
        <dbReference type="EMBL" id="OXE32993.1"/>
    </source>
</evidence>
<dbReference type="GO" id="GO:0000160">
    <property type="term" value="P:phosphorelay signal transduction system"/>
    <property type="evidence" value="ECO:0007669"/>
    <property type="project" value="InterPro"/>
</dbReference>